<dbReference type="InterPro" id="IPR020845">
    <property type="entry name" value="AMP-binding_CS"/>
</dbReference>
<keyword evidence="4" id="KW-1185">Reference proteome</keyword>
<protein>
    <submittedName>
        <fullName evidence="3">Uncharacterized protein</fullName>
    </submittedName>
</protein>
<feature type="domain" description="AMP-binding enzyme C-terminal" evidence="2">
    <location>
        <begin position="465"/>
        <end position="541"/>
    </location>
</feature>
<dbReference type="InterPro" id="IPR000873">
    <property type="entry name" value="AMP-dep_synth/lig_dom"/>
</dbReference>
<dbReference type="SUPFAM" id="SSF56801">
    <property type="entry name" value="Acetyl-CoA synthetase-like"/>
    <property type="match status" value="1"/>
</dbReference>
<evidence type="ECO:0000313" key="3">
    <source>
        <dbReference type="EMBL" id="KAK4496693.1"/>
    </source>
</evidence>
<dbReference type="Gene3D" id="3.30.300.30">
    <property type="match status" value="1"/>
</dbReference>
<dbReference type="Pfam" id="PF13193">
    <property type="entry name" value="AMP-binding_C"/>
    <property type="match status" value="1"/>
</dbReference>
<comment type="caution">
    <text evidence="3">The sequence shown here is derived from an EMBL/GenBank/DDBJ whole genome shotgun (WGS) entry which is preliminary data.</text>
</comment>
<dbReference type="InterPro" id="IPR025110">
    <property type="entry name" value="AMP-bd_C"/>
</dbReference>
<organism evidence="3 4">
    <name type="scientific">Zasmidium cellare</name>
    <name type="common">Wine cellar mold</name>
    <name type="synonym">Racodium cellare</name>
    <dbReference type="NCBI Taxonomy" id="395010"/>
    <lineage>
        <taxon>Eukaryota</taxon>
        <taxon>Fungi</taxon>
        <taxon>Dikarya</taxon>
        <taxon>Ascomycota</taxon>
        <taxon>Pezizomycotina</taxon>
        <taxon>Dothideomycetes</taxon>
        <taxon>Dothideomycetidae</taxon>
        <taxon>Mycosphaerellales</taxon>
        <taxon>Mycosphaerellaceae</taxon>
        <taxon>Zasmidium</taxon>
    </lineage>
</organism>
<dbReference type="Gene3D" id="3.40.50.12780">
    <property type="entry name" value="N-terminal domain of ligase-like"/>
    <property type="match status" value="1"/>
</dbReference>
<dbReference type="PANTHER" id="PTHR24096:SF424">
    <property type="entry name" value="ACETYL-COA SYNTHETASE-LIKE PROTEIN-RELATED"/>
    <property type="match status" value="1"/>
</dbReference>
<reference evidence="3 4" key="1">
    <citation type="journal article" date="2023" name="G3 (Bethesda)">
        <title>A chromosome-level genome assembly of Zasmidium syzygii isolated from banana leaves.</title>
        <authorList>
            <person name="van Westerhoven A.C."/>
            <person name="Mehrabi R."/>
            <person name="Talebi R."/>
            <person name="Steentjes M.B.F."/>
            <person name="Corcolon B."/>
            <person name="Chong P.A."/>
            <person name="Kema G.H.J."/>
            <person name="Seidl M.F."/>
        </authorList>
    </citation>
    <scope>NUCLEOTIDE SEQUENCE [LARGE SCALE GENOMIC DNA]</scope>
    <source>
        <strain evidence="3 4">P124</strain>
    </source>
</reference>
<evidence type="ECO:0000313" key="4">
    <source>
        <dbReference type="Proteomes" id="UP001305779"/>
    </source>
</evidence>
<dbReference type="Pfam" id="PF00501">
    <property type="entry name" value="AMP-binding"/>
    <property type="match status" value="1"/>
</dbReference>
<dbReference type="InterPro" id="IPR045851">
    <property type="entry name" value="AMP-bd_C_sf"/>
</dbReference>
<accession>A0ABR0E6G9</accession>
<dbReference type="PROSITE" id="PS00455">
    <property type="entry name" value="AMP_BINDING"/>
    <property type="match status" value="1"/>
</dbReference>
<feature type="domain" description="AMP-dependent synthetase/ligase" evidence="1">
    <location>
        <begin position="28"/>
        <end position="410"/>
    </location>
</feature>
<dbReference type="InterPro" id="IPR042099">
    <property type="entry name" value="ANL_N_sf"/>
</dbReference>
<name>A0ABR0E6G9_ZASCE</name>
<sequence>MPFRSEKTIPIPQTSVPCFVFGSPTAVLPDKPVILDADRPDDRYLTLRSYRRWSQKFAAGLRKDGLESGERVLFVAGNDIAWPVVFMGVLMAGGIFSGCSPALPEASLRRMVEGLEPKYIVASGEGVEKAGSVAKALGRRDAVILFDGGDLFMTRATLDEASTSIRPWRDLLDPGGDTFDWTLFVSSPDQIAAINYTSGSTGFSKGAIVTHGNILANAVQYLKQQEDDPGSIERGNPVVWVSWVPFYHVVGQNQFCVIAPRRGLPNYIMPNFDLEKMLIHTEKYRPAHWYLLPPLLISMLSHPAVKKYDISTIHNVMVGGAPIRQSVIERFENFMPHEDCRVIQGWGMTELTCVAANRHPLDRSSCGTVGELLPNVEAKIMTLDGQTEITESYKPGEIYIRAPSVTQGYWRQQEKTREMWLPDGWLRTGDFGHSDSLERLYVSERIQDVVALQSPQGAYVLPTDLESALVGIPGVIDAGVTPVSQPRGLEKKLKGFVALDVDAKLTKEDVLKAYEAKVKEHERLTAGLFVVDAVPKVPNGKVDRAALREMVL</sequence>
<evidence type="ECO:0000259" key="2">
    <source>
        <dbReference type="Pfam" id="PF13193"/>
    </source>
</evidence>
<evidence type="ECO:0000259" key="1">
    <source>
        <dbReference type="Pfam" id="PF00501"/>
    </source>
</evidence>
<dbReference type="EMBL" id="JAXOVC010000010">
    <property type="protein sequence ID" value="KAK4496693.1"/>
    <property type="molecule type" value="Genomic_DNA"/>
</dbReference>
<dbReference type="Proteomes" id="UP001305779">
    <property type="component" value="Unassembled WGS sequence"/>
</dbReference>
<dbReference type="PANTHER" id="PTHR24096">
    <property type="entry name" value="LONG-CHAIN-FATTY-ACID--COA LIGASE"/>
    <property type="match status" value="1"/>
</dbReference>
<proteinExistence type="predicted"/>
<gene>
    <name evidence="3" type="ORF">PRZ48_012675</name>
</gene>